<accession>U4L4T9</accession>
<sequence length="93" mass="10687">MFESSICLSHFVVAVPRIPPLSLRFLNIKLHLHFYRFSPSQEQLSDFRSLDCITRHFKQAQDRALTLGHINGQLGSGPTSITMWKNQFRASVD</sequence>
<keyword evidence="2" id="KW-1185">Reference proteome</keyword>
<dbReference type="AlphaFoldDB" id="U4L4T9"/>
<organism evidence="1 2">
    <name type="scientific">Pyronema omphalodes (strain CBS 100304)</name>
    <name type="common">Pyronema confluens</name>
    <dbReference type="NCBI Taxonomy" id="1076935"/>
    <lineage>
        <taxon>Eukaryota</taxon>
        <taxon>Fungi</taxon>
        <taxon>Dikarya</taxon>
        <taxon>Ascomycota</taxon>
        <taxon>Pezizomycotina</taxon>
        <taxon>Pezizomycetes</taxon>
        <taxon>Pezizales</taxon>
        <taxon>Pyronemataceae</taxon>
        <taxon>Pyronema</taxon>
    </lineage>
</organism>
<proteinExistence type="predicted"/>
<dbReference type="Proteomes" id="UP000018144">
    <property type="component" value="Unassembled WGS sequence"/>
</dbReference>
<protein>
    <submittedName>
        <fullName evidence="1">Uncharacterized protein</fullName>
    </submittedName>
</protein>
<evidence type="ECO:0000313" key="2">
    <source>
        <dbReference type="Proteomes" id="UP000018144"/>
    </source>
</evidence>
<reference evidence="1 2" key="1">
    <citation type="journal article" date="2013" name="PLoS Genet.">
        <title>The genome and development-dependent transcriptomes of Pyronema confluens: a window into fungal evolution.</title>
        <authorList>
            <person name="Traeger S."/>
            <person name="Altegoer F."/>
            <person name="Freitag M."/>
            <person name="Gabaldon T."/>
            <person name="Kempken F."/>
            <person name="Kumar A."/>
            <person name="Marcet-Houben M."/>
            <person name="Poggeler S."/>
            <person name="Stajich J.E."/>
            <person name="Nowrousian M."/>
        </authorList>
    </citation>
    <scope>NUCLEOTIDE SEQUENCE [LARGE SCALE GENOMIC DNA]</scope>
    <source>
        <strain evidence="2">CBS 100304</strain>
        <tissue evidence="1">Vegetative mycelium</tissue>
    </source>
</reference>
<gene>
    <name evidence="1" type="ORF">PCON_04549</name>
</gene>
<name>U4L4T9_PYROM</name>
<evidence type="ECO:0000313" key="1">
    <source>
        <dbReference type="EMBL" id="CCX05060.1"/>
    </source>
</evidence>
<dbReference type="EMBL" id="HF935229">
    <property type="protein sequence ID" value="CCX05060.1"/>
    <property type="molecule type" value="Genomic_DNA"/>
</dbReference>